<comment type="caution">
    <text evidence="2">The sequence shown here is derived from an EMBL/GenBank/DDBJ whole genome shotgun (WGS) entry which is preliminary data.</text>
</comment>
<keyword evidence="3" id="KW-1185">Reference proteome</keyword>
<proteinExistence type="predicted"/>
<reference evidence="3" key="1">
    <citation type="journal article" date="2019" name="Int. J. Syst. Evol. Microbiol.">
        <title>The Global Catalogue of Microorganisms (GCM) 10K type strain sequencing project: providing services to taxonomists for standard genome sequencing and annotation.</title>
        <authorList>
            <consortium name="The Broad Institute Genomics Platform"/>
            <consortium name="The Broad Institute Genome Sequencing Center for Infectious Disease"/>
            <person name="Wu L."/>
            <person name="Ma J."/>
        </authorList>
    </citation>
    <scope>NUCLEOTIDE SEQUENCE [LARGE SCALE GENOMIC DNA]</scope>
    <source>
        <strain evidence="3">2902at01</strain>
    </source>
</reference>
<dbReference type="RefSeq" id="WP_377549239.1">
    <property type="nucleotide sequence ID" value="NZ_JBHSBN010000017.1"/>
</dbReference>
<dbReference type="Proteomes" id="UP001595868">
    <property type="component" value="Unassembled WGS sequence"/>
</dbReference>
<feature type="compositionally biased region" description="Basic and acidic residues" evidence="1">
    <location>
        <begin position="7"/>
        <end position="20"/>
    </location>
</feature>
<name>A0ABV8KR85_9ACTN</name>
<protein>
    <submittedName>
        <fullName evidence="2">Type II toxin-antitoxin system Phd/YefM family antitoxin</fullName>
    </submittedName>
</protein>
<gene>
    <name evidence="2" type="ORF">ACFOX0_22335</name>
</gene>
<evidence type="ECO:0000313" key="2">
    <source>
        <dbReference type="EMBL" id="MFC4108660.1"/>
    </source>
</evidence>
<accession>A0ABV8KR85</accession>
<sequence>MAAPALSRDDTPPRRSLPMREARTRLTQLVGLAELTDTVTVITRDGDPRPVAAIVPAAAARTAAQARADAAGAEARSRADAERMAAVSAGWARRLDEAHRQSARRHAAELRTVSDALAEVWAELDRRGVTRADPALSRLRAAHADLLRRFA</sequence>
<feature type="region of interest" description="Disordered" evidence="1">
    <location>
        <begin position="1"/>
        <end position="20"/>
    </location>
</feature>
<evidence type="ECO:0000313" key="3">
    <source>
        <dbReference type="Proteomes" id="UP001595868"/>
    </source>
</evidence>
<dbReference type="EMBL" id="JBHSBN010000017">
    <property type="protein sequence ID" value="MFC4108660.1"/>
    <property type="molecule type" value="Genomic_DNA"/>
</dbReference>
<evidence type="ECO:0000256" key="1">
    <source>
        <dbReference type="SAM" id="MobiDB-lite"/>
    </source>
</evidence>
<dbReference type="Gene3D" id="3.40.1620.10">
    <property type="entry name" value="YefM-like domain"/>
    <property type="match status" value="1"/>
</dbReference>
<organism evidence="2 3">
    <name type="scientific">Micromonospora zhanjiangensis</name>
    <dbReference type="NCBI Taxonomy" id="1522057"/>
    <lineage>
        <taxon>Bacteria</taxon>
        <taxon>Bacillati</taxon>
        <taxon>Actinomycetota</taxon>
        <taxon>Actinomycetes</taxon>
        <taxon>Micromonosporales</taxon>
        <taxon>Micromonosporaceae</taxon>
        <taxon>Micromonospora</taxon>
    </lineage>
</organism>